<dbReference type="Pfam" id="PF02518">
    <property type="entry name" value="HATPase_c"/>
    <property type="match status" value="1"/>
</dbReference>
<evidence type="ECO:0000256" key="1">
    <source>
        <dbReference type="ARBA" id="ARBA00000085"/>
    </source>
</evidence>
<dbReference type="EC" id="2.7.13.3" evidence="2"/>
<dbReference type="InterPro" id="IPR036890">
    <property type="entry name" value="HATPase_C_sf"/>
</dbReference>
<dbReference type="PRINTS" id="PR00344">
    <property type="entry name" value="BCTRLSENSOR"/>
</dbReference>
<dbReference type="Gene3D" id="3.30.565.10">
    <property type="entry name" value="Histidine kinase-like ATPase, C-terminal domain"/>
    <property type="match status" value="1"/>
</dbReference>
<dbReference type="AlphaFoldDB" id="A0A1N6EWB2"/>
<dbReference type="GO" id="GO:0004673">
    <property type="term" value="F:protein histidine kinase activity"/>
    <property type="evidence" value="ECO:0007669"/>
    <property type="project" value="UniProtKB-EC"/>
</dbReference>
<evidence type="ECO:0000313" key="4">
    <source>
        <dbReference type="EMBL" id="SIN87223.1"/>
    </source>
</evidence>
<dbReference type="RefSeq" id="WP_074201101.1">
    <property type="nucleotide sequence ID" value="NZ_FSRE01000002.1"/>
</dbReference>
<keyword evidence="4" id="KW-0418">Kinase</keyword>
<dbReference type="Proteomes" id="UP000198461">
    <property type="component" value="Unassembled WGS sequence"/>
</dbReference>
<name>A0A1N6EWB2_9GAMM</name>
<keyword evidence="5" id="KW-1185">Reference proteome</keyword>
<evidence type="ECO:0000256" key="2">
    <source>
        <dbReference type="ARBA" id="ARBA00012438"/>
    </source>
</evidence>
<feature type="domain" description="Histidine kinase/HSP90-like ATPase" evidence="3">
    <location>
        <begin position="261"/>
        <end position="362"/>
    </location>
</feature>
<protein>
    <recommendedName>
        <fullName evidence="2">histidine kinase</fullName>
        <ecNumber evidence="2">2.7.13.3</ecNumber>
    </recommendedName>
</protein>
<sequence length="364" mass="41353">MELTLLLPLILVVAGVTLIAAAYYLHMQAKEVEYLIQQLVHLDEDARNDPIEFIKSTLAWMKRAGADKLHVRLNWFGEVLQLGDTVSGRSADQEEKGCEVFSLGEGELQATVLLCPKSSLRGEREALFQVVKQLWLRLLAAQLNGRVAQLHLSQQQMQRYEMFYKHDLKNLAQFLTLLNSQIDRCDDSECVLKLVNRLRGVLPSLEHRAQRILRFLTQKNIDTAEQQTFALSERIQLVARMVDVQVAIEGDATLKAYEALFEQGLQGVLENFIHHGERNEPVRIWIEDQGVGVVMRLRDASMQQPLTAEQRVRMFEPFWTTSESGLGLGLYLARQNFARACHGRLDAVNMPDGGWAFELVCPKG</sequence>
<evidence type="ECO:0000313" key="5">
    <source>
        <dbReference type="Proteomes" id="UP000198461"/>
    </source>
</evidence>
<proteinExistence type="predicted"/>
<gene>
    <name evidence="4" type="ORF">SAMN05443662_0799</name>
</gene>
<dbReference type="OrthoDB" id="9815750at2"/>
<evidence type="ECO:0000259" key="3">
    <source>
        <dbReference type="Pfam" id="PF02518"/>
    </source>
</evidence>
<dbReference type="EMBL" id="FSRE01000002">
    <property type="protein sequence ID" value="SIN87223.1"/>
    <property type="molecule type" value="Genomic_DNA"/>
</dbReference>
<dbReference type="STRING" id="364032.SAMN05443662_0799"/>
<dbReference type="InterPro" id="IPR004358">
    <property type="entry name" value="Sig_transdc_His_kin-like_C"/>
</dbReference>
<accession>A0A1N6EWB2</accession>
<comment type="catalytic activity">
    <reaction evidence="1">
        <text>ATP + protein L-histidine = ADP + protein N-phospho-L-histidine.</text>
        <dbReference type="EC" id="2.7.13.3"/>
    </reaction>
</comment>
<reference evidence="4 5" key="1">
    <citation type="submission" date="2016-11" db="EMBL/GenBank/DDBJ databases">
        <authorList>
            <person name="Jaros S."/>
            <person name="Januszkiewicz K."/>
            <person name="Wedrychowicz H."/>
        </authorList>
    </citation>
    <scope>NUCLEOTIDE SEQUENCE [LARGE SCALE GENOMIC DNA]</scope>
    <source>
        <strain evidence="4 5">DSM 17737</strain>
    </source>
</reference>
<dbReference type="InterPro" id="IPR003594">
    <property type="entry name" value="HATPase_dom"/>
</dbReference>
<organism evidence="4 5">
    <name type="scientific">Sulfurivirga caldicuralii</name>
    <dbReference type="NCBI Taxonomy" id="364032"/>
    <lineage>
        <taxon>Bacteria</taxon>
        <taxon>Pseudomonadati</taxon>
        <taxon>Pseudomonadota</taxon>
        <taxon>Gammaproteobacteria</taxon>
        <taxon>Thiotrichales</taxon>
        <taxon>Piscirickettsiaceae</taxon>
        <taxon>Sulfurivirga</taxon>
    </lineage>
</organism>
<keyword evidence="4" id="KW-0808">Transferase</keyword>
<dbReference type="SUPFAM" id="SSF55874">
    <property type="entry name" value="ATPase domain of HSP90 chaperone/DNA topoisomerase II/histidine kinase"/>
    <property type="match status" value="1"/>
</dbReference>